<dbReference type="InterPro" id="IPR025662">
    <property type="entry name" value="Sigma_54_int_dom_ATP-bd_1"/>
</dbReference>
<dbReference type="Pfam" id="PF25469">
    <property type="entry name" value="WHD_NWD1"/>
    <property type="match status" value="1"/>
</dbReference>
<evidence type="ECO:0000313" key="5">
    <source>
        <dbReference type="Proteomes" id="UP001634394"/>
    </source>
</evidence>
<dbReference type="Gene3D" id="2.130.10.10">
    <property type="entry name" value="YVTN repeat-like/Quinoprotein amine dehydrogenase"/>
    <property type="match status" value="2"/>
</dbReference>
<dbReference type="PANTHER" id="PTHR19871">
    <property type="entry name" value="BETA TRANSDUCIN-RELATED PROTEIN"/>
    <property type="match status" value="1"/>
</dbReference>
<protein>
    <recommendedName>
        <fullName evidence="3">NACHT domain-containing protein</fullName>
    </recommendedName>
</protein>
<dbReference type="InterPro" id="IPR011047">
    <property type="entry name" value="Quinoprotein_ADH-like_sf"/>
</dbReference>
<dbReference type="PROSITE" id="PS00675">
    <property type="entry name" value="SIGMA54_INTERACT_1"/>
    <property type="match status" value="1"/>
</dbReference>
<dbReference type="InterPro" id="IPR057588">
    <property type="entry name" value="NWD1/2-like_WH"/>
</dbReference>
<proteinExistence type="predicted"/>
<accession>A0ABD3V735</accession>
<dbReference type="Proteomes" id="UP001634394">
    <property type="component" value="Unassembled WGS sequence"/>
</dbReference>
<reference evidence="4 5" key="1">
    <citation type="submission" date="2024-11" db="EMBL/GenBank/DDBJ databases">
        <title>Chromosome-level genome assembly of the freshwater bivalve Anodonta woodiana.</title>
        <authorList>
            <person name="Chen X."/>
        </authorList>
    </citation>
    <scope>NUCLEOTIDE SEQUENCE [LARGE SCALE GENOMIC DNA]</scope>
    <source>
        <strain evidence="4">MN2024</strain>
        <tissue evidence="4">Gills</tissue>
    </source>
</reference>
<gene>
    <name evidence="4" type="ORF">ACJMK2_012096</name>
</gene>
<evidence type="ECO:0000256" key="1">
    <source>
        <dbReference type="ARBA" id="ARBA00022574"/>
    </source>
</evidence>
<dbReference type="PROSITE" id="PS50837">
    <property type="entry name" value="NACHT"/>
    <property type="match status" value="1"/>
</dbReference>
<dbReference type="InterPro" id="IPR052752">
    <property type="entry name" value="NACHT-WD_repeat"/>
</dbReference>
<comment type="caution">
    <text evidence="4">The sequence shown here is derived from an EMBL/GenBank/DDBJ whole genome shotgun (WGS) entry which is preliminary data.</text>
</comment>
<evidence type="ECO:0000256" key="2">
    <source>
        <dbReference type="ARBA" id="ARBA00022737"/>
    </source>
</evidence>
<keyword evidence="5" id="KW-1185">Reference proteome</keyword>
<dbReference type="Gene3D" id="3.40.50.300">
    <property type="entry name" value="P-loop containing nucleotide triphosphate hydrolases"/>
    <property type="match status" value="1"/>
</dbReference>
<feature type="domain" description="NACHT" evidence="3">
    <location>
        <begin position="304"/>
        <end position="442"/>
    </location>
</feature>
<name>A0ABD3V735_SINWO</name>
<organism evidence="4 5">
    <name type="scientific">Sinanodonta woodiana</name>
    <name type="common">Chinese pond mussel</name>
    <name type="synonym">Anodonta woodiana</name>
    <dbReference type="NCBI Taxonomy" id="1069815"/>
    <lineage>
        <taxon>Eukaryota</taxon>
        <taxon>Metazoa</taxon>
        <taxon>Spiralia</taxon>
        <taxon>Lophotrochozoa</taxon>
        <taxon>Mollusca</taxon>
        <taxon>Bivalvia</taxon>
        <taxon>Autobranchia</taxon>
        <taxon>Heteroconchia</taxon>
        <taxon>Palaeoheterodonta</taxon>
        <taxon>Unionida</taxon>
        <taxon>Unionoidea</taxon>
        <taxon>Unionidae</taxon>
        <taxon>Unioninae</taxon>
        <taxon>Sinanodonta</taxon>
    </lineage>
</organism>
<dbReference type="InterPro" id="IPR015943">
    <property type="entry name" value="WD40/YVTN_repeat-like_dom_sf"/>
</dbReference>
<dbReference type="SUPFAM" id="SSF82171">
    <property type="entry name" value="DPP6 N-terminal domain-like"/>
    <property type="match status" value="1"/>
</dbReference>
<dbReference type="InterPro" id="IPR027417">
    <property type="entry name" value="P-loop_NTPase"/>
</dbReference>
<dbReference type="PANTHER" id="PTHR19871:SF14">
    <property type="entry name" value="DUF4062 DOMAIN-CONTAINING PROTEIN"/>
    <property type="match status" value="1"/>
</dbReference>
<dbReference type="SUPFAM" id="SSF50998">
    <property type="entry name" value="Quinoprotein alcohol dehydrogenase-like"/>
    <property type="match status" value="1"/>
</dbReference>
<dbReference type="EMBL" id="JBJQND010000013">
    <property type="protein sequence ID" value="KAL3857424.1"/>
    <property type="molecule type" value="Genomic_DNA"/>
</dbReference>
<evidence type="ECO:0000259" key="3">
    <source>
        <dbReference type="PROSITE" id="PS50837"/>
    </source>
</evidence>
<keyword evidence="2" id="KW-0677">Repeat</keyword>
<sequence length="1669" mass="188827">MVDMLWGVPDELVRDPFLIDSIREELRHCQRVSIGPNFVAFLGQKYGLPFLPTKIESKELEKIKMAIEESGNDSCLIDTWYKEDQNVIPSVCRLQQKVTNEDSKAWSELLNLLQLGAKTCVDKAELEQAVLGKYFNSELEQLVQEGLLDKTKEEKNSQCIVYTRDITNISQHLNASNANYYVDLEKESTTPGIKAKIRMDNLKEKACRDLSNENLMVSTTTLSGGLLNGNKTTEYLGSIGTHFFSSVKGLIDKRMEQCEQIEEDSLCHEVALHWNRAVKSHLPFVNREDVLNNIKGYLLSETDQPFVVRGETGSGKTTVIAKAAYDINEAIRNTDLAMPTVLISRFLGESSKSTDCQQLLLFLCHQLAYITGRCRQEIPSEYKALKFYFIDLLQRGEYGGMIILLLDSLEQLSAMNNGHKLEWLPPRLAPNVKVIVTVSSESKDLVRRLENKVPSNIVEITKLSRSDCENLLKVQLNVNKRALAINQWKHFQKAFAHDAIPLKVNLLYAEAFQMCSYDSCRNDIVTDSMILSVNNIFNRLENKHGNFFVSRCIGYITAAKNGLSESELEDLLSLDDEILNNVYLSQSYSAHARRIPPRHWSRLRQDLKPYLTEKETDGIAILNWRYRILKDIARMRYLENNSDTFVVIHSNIADYYLGTWSGSKKKPFQHPDALMAMFKICDSLDEACRFVPHQALVFDSFDRYNERKMSQLPFSLVQSGRHDELKREVFCKYEWLCNKLKGTSVEQMLSDFSLTNDREVGIVADALRISQSALKINPDSLGTELTGRLLPHLSEYDNIRKLIYQIDLAAQRFCPLLPNCQIYSAPGGPLQYECDIGGAIRCPTDLDMITYPDGIMLTAKTNYSSQLQVWDVESGDQRPDMMIPCGQVYPTRDGKHLNVFQHNGVIKTYTSDSGVQYGEVEYGAGVVADIEVSNKYIAFSVKKEPGPYVVDIEKSEILHKFGFHTHAVAISEEETYVAFNSERNILLFELPVMQRRCIAQATGIAHDIIFINEFPKCYVFTKSNLIEAVIFDVINKKSTCKTVLSELEAKECVLSNSKALLLVRSGRSLVLIDTVKDEIVRRFQKLPPGIFVDNADTFSGAGFTVSDEMIVATKASYLIIWETNTGNTVRVLQSTTSPIVRLFTSAAMNKAVTVLRNNSFQVWDLDNLDRYIHHATNIHQSPVKSMAISSRSGYIVSCDKLIPEAKLVSLETGKIVETLQHTDIIENRIIEVLMSPDGEFVVTRSNMGHEEDDNGTFQTMTDDILWEVESATRIYHATSSRYVLFGDKSDAVVFVTYGYYSEHDWSENIYNIFIVEPETSSNRIAEFPYETEFVSDPCVINVDGLFYFAAIIQTCQDNDDRENGTIYSTTVNVRLLLKDISVSGGENGAIVELKDLVPNASKEDQFLSVRKLKGVTVLVVYAKQVKMFTSEYNRGTVLPNNIHKGAVIYDLKSKSPLKHMPDFLDPTSAIESLRISSQYSTVIDGDLRVFKLDTNKFVTKISSKLDKHTVRLALDGRYVIGASENLRQIVVVRTSDGKEVGSVFVHGRAACLEVADDDRTVVIGCEDGRILIMSLIYEFSDPMREFIEKLNSRRKPDQTKDTMEDEITLLQKDIRHLSKSTPDLHRMAVRNRMVSTPEEGRLPSYNTLSNAVLVTRHFSRATGNSCTMQ</sequence>
<evidence type="ECO:0000313" key="4">
    <source>
        <dbReference type="EMBL" id="KAL3857424.1"/>
    </source>
</evidence>
<dbReference type="InterPro" id="IPR007111">
    <property type="entry name" value="NACHT_NTPase"/>
</dbReference>
<dbReference type="Pfam" id="PF05729">
    <property type="entry name" value="NACHT"/>
    <property type="match status" value="1"/>
</dbReference>
<keyword evidence="1" id="KW-0853">WD repeat</keyword>
<dbReference type="SUPFAM" id="SSF52540">
    <property type="entry name" value="P-loop containing nucleoside triphosphate hydrolases"/>
    <property type="match status" value="1"/>
</dbReference>